<name>A0ABN9Q891_9DINO</name>
<dbReference type="InterPro" id="IPR015425">
    <property type="entry name" value="FH2_Formin"/>
</dbReference>
<evidence type="ECO:0000259" key="1">
    <source>
        <dbReference type="PROSITE" id="PS51444"/>
    </source>
</evidence>
<sequence>MDPDSIGLLMEQLPTKEEIEKMMKHEHEVEELRDVEQKVFPFVLLPKCVALLRLMKLGKTHSGASSKLYQRCDVLRAASEEVRGSRQLRVILRAVLKLVNYINHGTKDIGKGTMRSFPIESLNALATFKVGQASGLQILAFTTRRASSKFLQGLKQSLGHVQQAAKEKTADIKQGVHAFSQELAFAQGQVARIEGSSPER</sequence>
<dbReference type="SUPFAM" id="SSF101447">
    <property type="entry name" value="Formin homology 2 domain (FH2 domain)"/>
    <property type="match status" value="1"/>
</dbReference>
<dbReference type="PROSITE" id="PS51444">
    <property type="entry name" value="FH2"/>
    <property type="match status" value="1"/>
</dbReference>
<dbReference type="Proteomes" id="UP001189429">
    <property type="component" value="Unassembled WGS sequence"/>
</dbReference>
<reference evidence="2" key="1">
    <citation type="submission" date="2023-10" db="EMBL/GenBank/DDBJ databases">
        <authorList>
            <person name="Chen Y."/>
            <person name="Shah S."/>
            <person name="Dougan E. K."/>
            <person name="Thang M."/>
            <person name="Chan C."/>
        </authorList>
    </citation>
    <scope>NUCLEOTIDE SEQUENCE [LARGE SCALE GENOMIC DNA]</scope>
</reference>
<keyword evidence="3" id="KW-1185">Reference proteome</keyword>
<evidence type="ECO:0000313" key="3">
    <source>
        <dbReference type="Proteomes" id="UP001189429"/>
    </source>
</evidence>
<organism evidence="2 3">
    <name type="scientific">Prorocentrum cordatum</name>
    <dbReference type="NCBI Taxonomy" id="2364126"/>
    <lineage>
        <taxon>Eukaryota</taxon>
        <taxon>Sar</taxon>
        <taxon>Alveolata</taxon>
        <taxon>Dinophyceae</taxon>
        <taxon>Prorocentrales</taxon>
        <taxon>Prorocentraceae</taxon>
        <taxon>Prorocentrum</taxon>
    </lineage>
</organism>
<gene>
    <name evidence="2" type="ORF">PCOR1329_LOCUS9675</name>
</gene>
<evidence type="ECO:0000313" key="2">
    <source>
        <dbReference type="EMBL" id="CAK0802017.1"/>
    </source>
</evidence>
<feature type="domain" description="FH2" evidence="1">
    <location>
        <begin position="1"/>
        <end position="200"/>
    </location>
</feature>
<comment type="caution">
    <text evidence="2">The sequence shown here is derived from an EMBL/GenBank/DDBJ whole genome shotgun (WGS) entry which is preliminary data.</text>
</comment>
<dbReference type="Gene3D" id="1.20.58.2220">
    <property type="entry name" value="Formin, FH2 domain"/>
    <property type="match status" value="1"/>
</dbReference>
<dbReference type="EMBL" id="CAUYUJ010002708">
    <property type="protein sequence ID" value="CAK0802017.1"/>
    <property type="molecule type" value="Genomic_DNA"/>
</dbReference>
<dbReference type="PANTHER" id="PTHR45725:SF1">
    <property type="entry name" value="DISHEVELLED ASSOCIATED ACTIVATOR OF MORPHOGENESIS, ISOFORM D"/>
    <property type="match status" value="1"/>
</dbReference>
<dbReference type="PANTHER" id="PTHR45725">
    <property type="entry name" value="FORMIN HOMOLOGY 2 FAMILY MEMBER"/>
    <property type="match status" value="1"/>
</dbReference>
<protein>
    <recommendedName>
        <fullName evidence="1">FH2 domain-containing protein</fullName>
    </recommendedName>
</protein>
<accession>A0ABN9Q891</accession>
<proteinExistence type="predicted"/>
<feature type="non-terminal residue" evidence="2">
    <location>
        <position position="200"/>
    </location>
</feature>
<dbReference type="Pfam" id="PF02181">
    <property type="entry name" value="FH2"/>
    <property type="match status" value="1"/>
</dbReference>
<dbReference type="InterPro" id="IPR042201">
    <property type="entry name" value="FH2_Formin_sf"/>
</dbReference>
<dbReference type="InterPro" id="IPR051425">
    <property type="entry name" value="Formin_Homology"/>
</dbReference>